<sequence length="716" mass="77816">MFLLPLPLLALVVGAYAGSVTDYAPRVNQPCPTDPLIRVFTPQNQSLHPREQDYVNTRLSQVIPNEWKNWVGNGTSIGYSLDAFGGNFSKIGIAVSGGGYRAAQFGAGVFSGLDARNESAKAASTGGLLQVSSYWAGLSGGSWLTGGLYMNDWPTVKDMVFGNGGDKPGWMLDFSLASPDGDDIFDDKNQEWYGSIIWSIMAKADLGINFFSNDTAHGAGQLWSNIPLSDPWQQHIPPFPIIMADSRPVGSNLTTALSPDPVAYEITPMEFGSFDPKLSAMMNLSYAGTHLNNGQPDNDTACVTHFDQAGFVMGSSASLFNQILDFGRNTISGFQGSSASAILYVLSRQLQEVRTRADDVANWPSPFQNVKQGNFEDSSSRWLELIDGSSNGENVPLGPMFVNARGLDVVLAVDASADALGWPNGSSPLHSASRIATLLQSSHQDFPPLPASPADFLSTGVNMRPTFFGCDPAKNPPEYPMVIYFPNSPPLNGDDPVTNSDTFQLDYTPEHTRLFIDQVHANTIGGFQPDTNSPDPNFGRCLQCAALDRARYKTSPLIQRSDFCATCFKQYCFDPSNPPSKVALPNRKLAFKNPDPTGFKGVASFLSTSKLPIALGFLGAAIAIGALIGFLCWRKKRQVRVAQYKQVAGLHEDDDGDEAPFAQHGHYPRDSTVPYGPSTYEMPYIPPETRDPYQMHHSDSDMPYVPEAQQPLAANR</sequence>
<protein>
    <recommendedName>
        <fullName evidence="2 9">Lysophospholipase</fullName>
        <ecNumber evidence="2 9">3.1.1.5</ecNumber>
    </recommendedName>
</protein>
<keyword evidence="11" id="KW-0812">Transmembrane</keyword>
<evidence type="ECO:0000313" key="13">
    <source>
        <dbReference type="EMBL" id="ETW80449.1"/>
    </source>
</evidence>
<evidence type="ECO:0000256" key="8">
    <source>
        <dbReference type="PROSITE-ProRule" id="PRU00555"/>
    </source>
</evidence>
<dbReference type="SUPFAM" id="SSF52151">
    <property type="entry name" value="FabD/lysophospholipase-like"/>
    <property type="match status" value="1"/>
</dbReference>
<dbReference type="GeneID" id="20672227"/>
<dbReference type="OrthoDB" id="4084751at2759"/>
<reference evidence="13 14" key="1">
    <citation type="journal article" date="2012" name="New Phytol.">
        <title>Insight into trade-off between wood decay and parasitism from the genome of a fungal forest pathogen.</title>
        <authorList>
            <person name="Olson A."/>
            <person name="Aerts A."/>
            <person name="Asiegbu F."/>
            <person name="Belbahri L."/>
            <person name="Bouzid O."/>
            <person name="Broberg A."/>
            <person name="Canback B."/>
            <person name="Coutinho P.M."/>
            <person name="Cullen D."/>
            <person name="Dalman K."/>
            <person name="Deflorio G."/>
            <person name="van Diepen L.T."/>
            <person name="Dunand C."/>
            <person name="Duplessis S."/>
            <person name="Durling M."/>
            <person name="Gonthier P."/>
            <person name="Grimwood J."/>
            <person name="Fossdal C.G."/>
            <person name="Hansson D."/>
            <person name="Henrissat B."/>
            <person name="Hietala A."/>
            <person name="Himmelstrand K."/>
            <person name="Hoffmeister D."/>
            <person name="Hogberg N."/>
            <person name="James T.Y."/>
            <person name="Karlsson M."/>
            <person name="Kohler A."/>
            <person name="Kues U."/>
            <person name="Lee Y.H."/>
            <person name="Lin Y.C."/>
            <person name="Lind M."/>
            <person name="Lindquist E."/>
            <person name="Lombard V."/>
            <person name="Lucas S."/>
            <person name="Lunden K."/>
            <person name="Morin E."/>
            <person name="Murat C."/>
            <person name="Park J."/>
            <person name="Raffaello T."/>
            <person name="Rouze P."/>
            <person name="Salamov A."/>
            <person name="Schmutz J."/>
            <person name="Solheim H."/>
            <person name="Stahlberg J."/>
            <person name="Velez H."/>
            <person name="de Vries R.P."/>
            <person name="Wiebenga A."/>
            <person name="Woodward S."/>
            <person name="Yakovlev I."/>
            <person name="Garbelotto M."/>
            <person name="Martin F."/>
            <person name="Grigoriev I.V."/>
            <person name="Stenlid J."/>
        </authorList>
    </citation>
    <scope>NUCLEOTIDE SEQUENCE [LARGE SCALE GENOMIC DNA]</scope>
    <source>
        <strain evidence="13 14">TC 32-1</strain>
    </source>
</reference>
<feature type="chain" id="PRO_5005150317" description="Lysophospholipase" evidence="9">
    <location>
        <begin position="18"/>
        <end position="716"/>
    </location>
</feature>
<keyword evidence="11" id="KW-1133">Transmembrane helix</keyword>
<evidence type="ECO:0000256" key="9">
    <source>
        <dbReference type="RuleBase" id="RU362103"/>
    </source>
</evidence>
<dbReference type="EMBL" id="KI925459">
    <property type="protein sequence ID" value="ETW80449.1"/>
    <property type="molecule type" value="Genomic_DNA"/>
</dbReference>
<keyword evidence="6 8" id="KW-0443">Lipid metabolism</keyword>
<keyword evidence="3 9" id="KW-0732">Signal</keyword>
<dbReference type="PANTHER" id="PTHR10728">
    <property type="entry name" value="CYTOSOLIC PHOSPHOLIPASE A2"/>
    <property type="match status" value="1"/>
</dbReference>
<evidence type="ECO:0000256" key="2">
    <source>
        <dbReference type="ARBA" id="ARBA00013274"/>
    </source>
</evidence>
<evidence type="ECO:0000256" key="7">
    <source>
        <dbReference type="ARBA" id="ARBA00023180"/>
    </source>
</evidence>
<dbReference type="EC" id="3.1.1.5" evidence="2 9"/>
<evidence type="ECO:0000256" key="11">
    <source>
        <dbReference type="SAM" id="Phobius"/>
    </source>
</evidence>
<dbReference type="PANTHER" id="PTHR10728:SF33">
    <property type="entry name" value="LYSOPHOSPHOLIPASE 1-RELATED"/>
    <property type="match status" value="1"/>
</dbReference>
<evidence type="ECO:0000256" key="5">
    <source>
        <dbReference type="ARBA" id="ARBA00022963"/>
    </source>
</evidence>
<organism evidence="13 14">
    <name type="scientific">Heterobasidion irregulare (strain TC 32-1)</name>
    <dbReference type="NCBI Taxonomy" id="747525"/>
    <lineage>
        <taxon>Eukaryota</taxon>
        <taxon>Fungi</taxon>
        <taxon>Dikarya</taxon>
        <taxon>Basidiomycota</taxon>
        <taxon>Agaricomycotina</taxon>
        <taxon>Agaricomycetes</taxon>
        <taxon>Russulales</taxon>
        <taxon>Bondarzewiaceae</taxon>
        <taxon>Heterobasidion</taxon>
        <taxon>Heterobasidion annosum species complex</taxon>
    </lineage>
</organism>
<dbReference type="eggNOG" id="KOG1325">
    <property type="taxonomic scope" value="Eukaryota"/>
</dbReference>
<dbReference type="InterPro" id="IPR002642">
    <property type="entry name" value="LysoPLipase_cat_dom"/>
</dbReference>
<feature type="domain" description="PLA2c" evidence="12">
    <location>
        <begin position="30"/>
        <end position="578"/>
    </location>
</feature>
<dbReference type="PROSITE" id="PS51210">
    <property type="entry name" value="PLA2C"/>
    <property type="match status" value="1"/>
</dbReference>
<dbReference type="GO" id="GO:0004623">
    <property type="term" value="F:phospholipase A2 activity"/>
    <property type="evidence" value="ECO:0007669"/>
    <property type="project" value="TreeGrafter"/>
</dbReference>
<evidence type="ECO:0000313" key="14">
    <source>
        <dbReference type="Proteomes" id="UP000030671"/>
    </source>
</evidence>
<keyword evidence="7" id="KW-0325">Glycoprotein</keyword>
<evidence type="ECO:0000259" key="12">
    <source>
        <dbReference type="PROSITE" id="PS51210"/>
    </source>
</evidence>
<dbReference type="InParanoid" id="W4K3Y4"/>
<keyword evidence="11" id="KW-0472">Membrane</keyword>
<comment type="similarity">
    <text evidence="1 9">Belongs to the lysophospholipase family.</text>
</comment>
<dbReference type="HOGENOM" id="CLU_014602_1_0_1"/>
<dbReference type="SMART" id="SM00022">
    <property type="entry name" value="PLAc"/>
    <property type="match status" value="1"/>
</dbReference>
<dbReference type="GO" id="GO:0005829">
    <property type="term" value="C:cytosol"/>
    <property type="evidence" value="ECO:0007669"/>
    <property type="project" value="TreeGrafter"/>
</dbReference>
<dbReference type="GO" id="GO:0004622">
    <property type="term" value="F:phosphatidylcholine lysophospholipase activity"/>
    <property type="evidence" value="ECO:0007669"/>
    <property type="project" value="UniProtKB-EC"/>
</dbReference>
<dbReference type="Proteomes" id="UP000030671">
    <property type="component" value="Unassembled WGS sequence"/>
</dbReference>
<evidence type="ECO:0000256" key="3">
    <source>
        <dbReference type="ARBA" id="ARBA00022729"/>
    </source>
</evidence>
<evidence type="ECO:0000256" key="10">
    <source>
        <dbReference type="SAM" id="MobiDB-lite"/>
    </source>
</evidence>
<evidence type="ECO:0000256" key="6">
    <source>
        <dbReference type="ARBA" id="ARBA00023098"/>
    </source>
</evidence>
<dbReference type="AlphaFoldDB" id="W4K3Y4"/>
<dbReference type="RefSeq" id="XP_009547200.1">
    <property type="nucleotide sequence ID" value="XM_009548905.1"/>
</dbReference>
<accession>W4K3Y4</accession>
<keyword evidence="4 8" id="KW-0378">Hydrolase</keyword>
<feature type="compositionally biased region" description="Basic and acidic residues" evidence="10">
    <location>
        <begin position="688"/>
        <end position="700"/>
    </location>
</feature>
<evidence type="ECO:0000256" key="1">
    <source>
        <dbReference type="ARBA" id="ARBA00008780"/>
    </source>
</evidence>
<dbReference type="GO" id="GO:0046475">
    <property type="term" value="P:glycerophospholipid catabolic process"/>
    <property type="evidence" value="ECO:0007669"/>
    <property type="project" value="TreeGrafter"/>
</dbReference>
<keyword evidence="5 8" id="KW-0442">Lipid degradation</keyword>
<dbReference type="Pfam" id="PF01735">
    <property type="entry name" value="PLA2_B"/>
    <property type="match status" value="1"/>
</dbReference>
<proteinExistence type="inferred from homology"/>
<dbReference type="InterPro" id="IPR016035">
    <property type="entry name" value="Acyl_Trfase/lysoPLipase"/>
</dbReference>
<feature type="transmembrane region" description="Helical" evidence="11">
    <location>
        <begin position="613"/>
        <end position="633"/>
    </location>
</feature>
<evidence type="ECO:0000256" key="4">
    <source>
        <dbReference type="ARBA" id="ARBA00022801"/>
    </source>
</evidence>
<dbReference type="STRING" id="747525.W4K3Y4"/>
<dbReference type="FunCoup" id="W4K3Y4">
    <property type="interactions" value="206"/>
</dbReference>
<dbReference type="Gene3D" id="3.40.1090.10">
    <property type="entry name" value="Cytosolic phospholipase A2 catalytic domain"/>
    <property type="match status" value="1"/>
</dbReference>
<dbReference type="KEGG" id="hir:HETIRDRAFT_384983"/>
<comment type="catalytic activity">
    <reaction evidence="9">
        <text>a 1-acyl-sn-glycero-3-phosphocholine + H2O = sn-glycerol 3-phosphocholine + a fatty acid + H(+)</text>
        <dbReference type="Rhea" id="RHEA:15177"/>
        <dbReference type="ChEBI" id="CHEBI:15377"/>
        <dbReference type="ChEBI" id="CHEBI:15378"/>
        <dbReference type="ChEBI" id="CHEBI:16870"/>
        <dbReference type="ChEBI" id="CHEBI:28868"/>
        <dbReference type="ChEBI" id="CHEBI:58168"/>
        <dbReference type="EC" id="3.1.1.5"/>
    </reaction>
</comment>
<keyword evidence="14" id="KW-1185">Reference proteome</keyword>
<feature type="signal peptide" evidence="9">
    <location>
        <begin position="1"/>
        <end position="17"/>
    </location>
</feature>
<gene>
    <name evidence="13" type="ORF">HETIRDRAFT_384983</name>
</gene>
<feature type="region of interest" description="Disordered" evidence="10">
    <location>
        <begin position="652"/>
        <end position="716"/>
    </location>
</feature>
<name>W4K3Y4_HETIT</name>